<evidence type="ECO:0008006" key="2">
    <source>
        <dbReference type="Google" id="ProtNLM"/>
    </source>
</evidence>
<evidence type="ECO:0000313" key="1">
    <source>
        <dbReference type="EMBL" id="ABJ85761.1"/>
    </source>
</evidence>
<dbReference type="InParanoid" id="Q01X54"/>
<dbReference type="InterPro" id="IPR012349">
    <property type="entry name" value="Split_barrel_FMN-bd"/>
</dbReference>
<dbReference type="PANTHER" id="PTHR34071:SF2">
    <property type="entry name" value="FLAVIN-NUCLEOTIDE-BINDING PROTEIN"/>
    <property type="match status" value="1"/>
</dbReference>
<sequence length="216" mass="24027">METFTPTPRTQVRRLPKRGVYDKREVYAILDEGFVCHVGFVLDGQPYVIPTGYARLADEILIHGSAASRMLHALGDGVDVCVTVTLIDGFVFSRSAFHHSMNYRSVVMLGRARVLGDPAEKMIALRRFTNHILPGRFEEVRPPSDAELKGTMVLALPLEEVSAKIRKGPPVEHEGDIERPVWAGVVPLHTSLGTPEPMDDLVAGVPEIERSRFTRF</sequence>
<dbReference type="KEGG" id="sus:Acid_4802"/>
<organism evidence="1">
    <name type="scientific">Solibacter usitatus (strain Ellin6076)</name>
    <dbReference type="NCBI Taxonomy" id="234267"/>
    <lineage>
        <taxon>Bacteria</taxon>
        <taxon>Pseudomonadati</taxon>
        <taxon>Acidobacteriota</taxon>
        <taxon>Terriglobia</taxon>
        <taxon>Bryobacterales</taxon>
        <taxon>Solibacteraceae</taxon>
        <taxon>Candidatus Solibacter</taxon>
    </lineage>
</organism>
<dbReference type="eggNOG" id="COG3467">
    <property type="taxonomic scope" value="Bacteria"/>
</dbReference>
<dbReference type="InterPro" id="IPR024747">
    <property type="entry name" value="Pyridox_Oxase-rel"/>
</dbReference>
<protein>
    <recommendedName>
        <fullName evidence="2">Pyridoxamine 5'-phosphate oxidase family protein</fullName>
    </recommendedName>
</protein>
<dbReference type="Gene3D" id="2.30.110.10">
    <property type="entry name" value="Electron Transport, Fmn-binding Protein, Chain A"/>
    <property type="match status" value="1"/>
</dbReference>
<dbReference type="SUPFAM" id="SSF50475">
    <property type="entry name" value="FMN-binding split barrel"/>
    <property type="match status" value="1"/>
</dbReference>
<name>Q01X54_SOLUE</name>
<dbReference type="OrthoDB" id="116031at2"/>
<reference evidence="1" key="1">
    <citation type="submission" date="2006-10" db="EMBL/GenBank/DDBJ databases">
        <title>Complete sequence of Solibacter usitatus Ellin6076.</title>
        <authorList>
            <consortium name="US DOE Joint Genome Institute"/>
            <person name="Copeland A."/>
            <person name="Lucas S."/>
            <person name="Lapidus A."/>
            <person name="Barry K."/>
            <person name="Detter J.C."/>
            <person name="Glavina del Rio T."/>
            <person name="Hammon N."/>
            <person name="Israni S."/>
            <person name="Dalin E."/>
            <person name="Tice H."/>
            <person name="Pitluck S."/>
            <person name="Thompson L.S."/>
            <person name="Brettin T."/>
            <person name="Bruce D."/>
            <person name="Han C."/>
            <person name="Tapia R."/>
            <person name="Gilna P."/>
            <person name="Schmutz J."/>
            <person name="Larimer F."/>
            <person name="Land M."/>
            <person name="Hauser L."/>
            <person name="Kyrpides N."/>
            <person name="Mikhailova N."/>
            <person name="Janssen P.H."/>
            <person name="Kuske C.R."/>
            <person name="Richardson P."/>
        </authorList>
    </citation>
    <scope>NUCLEOTIDE SEQUENCE</scope>
    <source>
        <strain evidence="1">Ellin6076</strain>
    </source>
</reference>
<dbReference type="STRING" id="234267.Acid_4802"/>
<accession>Q01X54</accession>
<dbReference type="Pfam" id="PF12900">
    <property type="entry name" value="Pyridox_ox_2"/>
    <property type="match status" value="1"/>
</dbReference>
<dbReference type="PANTHER" id="PTHR34071">
    <property type="entry name" value="5-NITROIMIDAZOLE ANTIBIOTICS RESISTANCE PROTEIN, NIMA-FAMILY-RELATED PROTEIN-RELATED"/>
    <property type="match status" value="1"/>
</dbReference>
<gene>
    <name evidence="1" type="ordered locus">Acid_4802</name>
</gene>
<dbReference type="HOGENOM" id="CLU_067890_0_1_0"/>
<dbReference type="EMBL" id="CP000473">
    <property type="protein sequence ID" value="ABJ85761.1"/>
    <property type="molecule type" value="Genomic_DNA"/>
</dbReference>
<dbReference type="AlphaFoldDB" id="Q01X54"/>
<proteinExistence type="predicted"/>